<gene>
    <name evidence="1" type="ORF">B9Q03_13735</name>
</gene>
<dbReference type="Proteomes" id="UP000240322">
    <property type="component" value="Unassembled WGS sequence"/>
</dbReference>
<evidence type="ECO:0000313" key="2">
    <source>
        <dbReference type="Proteomes" id="UP000240322"/>
    </source>
</evidence>
<sequence>MVRDPSVESLVLQEYSKLSKNSKAVLRHLVESEGAISGITLGRPSTTEGLRTLLQAGFIERVGRGRYRVVDPMVLRVLGGRVSGPGL</sequence>
<name>A0A2R6A9I8_9ARCH</name>
<organism evidence="1 2">
    <name type="scientific">Candidatus Marsarchaeota G2 archaeon OSP_D</name>
    <dbReference type="NCBI Taxonomy" id="1978157"/>
    <lineage>
        <taxon>Archaea</taxon>
        <taxon>Candidatus Marsarchaeota</taxon>
        <taxon>Candidatus Marsarchaeota group 2</taxon>
    </lineage>
</organism>
<reference evidence="1 2" key="1">
    <citation type="submission" date="2017-04" db="EMBL/GenBank/DDBJ databases">
        <title>Novel microbial lineages endemic to geothermal iron-oxide mats fill important gaps in the evolutionary history of Archaea.</title>
        <authorList>
            <person name="Jay Z.J."/>
            <person name="Beam J.P."/>
            <person name="Dlakic M."/>
            <person name="Rusch D.B."/>
            <person name="Kozubal M.A."/>
            <person name="Inskeep W.P."/>
        </authorList>
    </citation>
    <scope>NUCLEOTIDE SEQUENCE [LARGE SCALE GENOMIC DNA]</scope>
    <source>
        <strain evidence="1">OSP_D</strain>
    </source>
</reference>
<comment type="caution">
    <text evidence="1">The sequence shown here is derived from an EMBL/GenBank/DDBJ whole genome shotgun (WGS) entry which is preliminary data.</text>
</comment>
<dbReference type="EMBL" id="NEXE01000329">
    <property type="protein sequence ID" value="PSN82987.1"/>
    <property type="molecule type" value="Genomic_DNA"/>
</dbReference>
<evidence type="ECO:0000313" key="1">
    <source>
        <dbReference type="EMBL" id="PSN82987.1"/>
    </source>
</evidence>
<accession>A0A2R6A9I8</accession>
<proteinExistence type="predicted"/>
<protein>
    <recommendedName>
        <fullName evidence="3">ArnR1-like winged helix-turn-helix domain-containing protein</fullName>
    </recommendedName>
</protein>
<dbReference type="AlphaFoldDB" id="A0A2R6A9I8"/>
<evidence type="ECO:0008006" key="3">
    <source>
        <dbReference type="Google" id="ProtNLM"/>
    </source>
</evidence>